<dbReference type="EMBL" id="WNLA01000002">
    <property type="protein sequence ID" value="MTW01574.1"/>
    <property type="molecule type" value="Genomic_DNA"/>
</dbReference>
<keyword evidence="1" id="KW-0812">Transmembrane</keyword>
<evidence type="ECO:0000313" key="3">
    <source>
        <dbReference type="Proteomes" id="UP000484015"/>
    </source>
</evidence>
<gene>
    <name evidence="2" type="ORF">GM668_05670</name>
</gene>
<accession>A0A6L6PWP0</accession>
<keyword evidence="3" id="KW-1185">Reference proteome</keyword>
<evidence type="ECO:0000256" key="1">
    <source>
        <dbReference type="SAM" id="Phobius"/>
    </source>
</evidence>
<proteinExistence type="predicted"/>
<dbReference type="AlphaFoldDB" id="A0A6L6PWP0"/>
<reference evidence="2 3" key="1">
    <citation type="submission" date="2019-11" db="EMBL/GenBank/DDBJ databases">
        <title>Type strains purchased from KCTC, JCM and DSMZ.</title>
        <authorList>
            <person name="Lu H."/>
        </authorList>
    </citation>
    <scope>NUCLEOTIDE SEQUENCE [LARGE SCALE GENOMIC DNA]</scope>
    <source>
        <strain evidence="2 3">KCTC 42409</strain>
    </source>
</reference>
<name>A0A6L6PWP0_9BURK</name>
<comment type="caution">
    <text evidence="2">The sequence shown here is derived from an EMBL/GenBank/DDBJ whole genome shotgun (WGS) entry which is preliminary data.</text>
</comment>
<evidence type="ECO:0000313" key="2">
    <source>
        <dbReference type="EMBL" id="MTW01574.1"/>
    </source>
</evidence>
<organism evidence="2 3">
    <name type="scientific">Pseudoduganella ginsengisoli</name>
    <dbReference type="NCBI Taxonomy" id="1462440"/>
    <lineage>
        <taxon>Bacteria</taxon>
        <taxon>Pseudomonadati</taxon>
        <taxon>Pseudomonadota</taxon>
        <taxon>Betaproteobacteria</taxon>
        <taxon>Burkholderiales</taxon>
        <taxon>Oxalobacteraceae</taxon>
        <taxon>Telluria group</taxon>
        <taxon>Pseudoduganella</taxon>
    </lineage>
</organism>
<protein>
    <submittedName>
        <fullName evidence="2">Uncharacterized protein</fullName>
    </submittedName>
</protein>
<keyword evidence="1" id="KW-1133">Transmembrane helix</keyword>
<feature type="transmembrane region" description="Helical" evidence="1">
    <location>
        <begin position="25"/>
        <end position="52"/>
    </location>
</feature>
<dbReference type="RefSeq" id="WP_155437962.1">
    <property type="nucleotide sequence ID" value="NZ_WNLA01000002.1"/>
</dbReference>
<keyword evidence="1" id="KW-0472">Membrane</keyword>
<sequence>MNITTQTLPAAPAHLWRNALVSGPAASAASLLALAAAYAAFAQGLAAGALAVHRRG</sequence>
<dbReference type="Proteomes" id="UP000484015">
    <property type="component" value="Unassembled WGS sequence"/>
</dbReference>